<accession>A0A150TQY6</accession>
<dbReference type="InterPro" id="IPR050194">
    <property type="entry name" value="Glycosyltransferase_grp1"/>
</dbReference>
<protein>
    <submittedName>
        <fullName evidence="3">Acetyltransferase</fullName>
    </submittedName>
</protein>
<dbReference type="AlphaFoldDB" id="A0A150TQY6"/>
<feature type="domain" description="Glycosyl transferase family 1" evidence="1">
    <location>
        <begin position="277"/>
        <end position="414"/>
    </location>
</feature>
<dbReference type="Pfam" id="PF13439">
    <property type="entry name" value="Glyco_transf_4"/>
    <property type="match status" value="1"/>
</dbReference>
<dbReference type="GO" id="GO:0016757">
    <property type="term" value="F:glycosyltransferase activity"/>
    <property type="evidence" value="ECO:0007669"/>
    <property type="project" value="InterPro"/>
</dbReference>
<dbReference type="EMBL" id="JEME01001479">
    <property type="protein sequence ID" value="KYG07026.1"/>
    <property type="molecule type" value="Genomic_DNA"/>
</dbReference>
<dbReference type="InterPro" id="IPR028098">
    <property type="entry name" value="Glyco_trans_4-like_N"/>
</dbReference>
<evidence type="ECO:0000259" key="2">
    <source>
        <dbReference type="Pfam" id="PF13439"/>
    </source>
</evidence>
<keyword evidence="3" id="KW-0808">Transferase</keyword>
<dbReference type="PANTHER" id="PTHR45947">
    <property type="entry name" value="SULFOQUINOVOSYL TRANSFERASE SQD2"/>
    <property type="match status" value="1"/>
</dbReference>
<evidence type="ECO:0000259" key="1">
    <source>
        <dbReference type="Pfam" id="PF00534"/>
    </source>
</evidence>
<sequence length="529" mass="57796">MTMDAIRPLGEHRIDRVQHEAIASVRHTPSTGPARGGHSPARAQAALPENPFAALSGANGRPLKVAILSDFTRIPYANGAVFQTRALYRALNTCGHQATLIGPRDPDASADEMPPGTVALPSLPLRTYPGVHLPMPLESFVFDPMRWDFDICFAQTTTLLVEFGIWLRKMRGIPLLCVNTTHLAAAYDVLLPERVSRIGAVHTVLHKTLRAPMERLFVDLYNQGDGLVVLSEGLRDYWRERGVAVPIHVIPRMVPEDVFDRPLGPDPYAPLLEERGLDVRGPRFVCAGRHTREKSQHRLIRIFAEHIAPHHPQATLTLVGDGPDSAAYAALARELGVARRVIMTGEVPYSRISDYYRHATAFLHASLSETFGNVLSEALWCGSPTVAFADGMGVSSQIQSGYNGLLLDPGRGALAEDRANAAFGNAALALARDPQAAARLGSAAAQRARERSSPIVVQRMLANAFVNAREHAREAGIRPLVEGPKALQWWETFRHFRSWVGFTGGLFAFGHLRPAAAPRPKGIQPSFCA</sequence>
<reference evidence="3 4" key="1">
    <citation type="submission" date="2014-02" db="EMBL/GenBank/DDBJ databases">
        <title>The small core and large imbalanced accessory genome model reveals a collaborative survival strategy of Sorangium cellulosum strains in nature.</title>
        <authorList>
            <person name="Han K."/>
            <person name="Peng R."/>
            <person name="Blom J."/>
            <person name="Li Y.-Z."/>
        </authorList>
    </citation>
    <scope>NUCLEOTIDE SEQUENCE [LARGE SCALE GENOMIC DNA]</scope>
    <source>
        <strain evidence="3 4">So0007-03</strain>
    </source>
</reference>
<proteinExistence type="predicted"/>
<comment type="caution">
    <text evidence="3">The sequence shown here is derived from an EMBL/GenBank/DDBJ whole genome shotgun (WGS) entry which is preliminary data.</text>
</comment>
<evidence type="ECO:0000313" key="3">
    <source>
        <dbReference type="EMBL" id="KYG07026.1"/>
    </source>
</evidence>
<name>A0A150TQY6_SORCE</name>
<gene>
    <name evidence="3" type="ORF">BE21_31490</name>
</gene>
<dbReference type="PANTHER" id="PTHR45947:SF3">
    <property type="entry name" value="SULFOQUINOVOSYL TRANSFERASE SQD2"/>
    <property type="match status" value="1"/>
</dbReference>
<evidence type="ECO:0000313" key="4">
    <source>
        <dbReference type="Proteomes" id="UP000075502"/>
    </source>
</evidence>
<dbReference type="SUPFAM" id="SSF53756">
    <property type="entry name" value="UDP-Glycosyltransferase/glycogen phosphorylase"/>
    <property type="match status" value="1"/>
</dbReference>
<dbReference type="InterPro" id="IPR001296">
    <property type="entry name" value="Glyco_trans_1"/>
</dbReference>
<dbReference type="Proteomes" id="UP000075502">
    <property type="component" value="Unassembled WGS sequence"/>
</dbReference>
<dbReference type="Gene3D" id="3.40.50.2000">
    <property type="entry name" value="Glycogen Phosphorylase B"/>
    <property type="match status" value="2"/>
</dbReference>
<feature type="domain" description="Glycosyltransferase subfamily 4-like N-terminal" evidence="2">
    <location>
        <begin position="78"/>
        <end position="255"/>
    </location>
</feature>
<organism evidence="3 4">
    <name type="scientific">Sorangium cellulosum</name>
    <name type="common">Polyangium cellulosum</name>
    <dbReference type="NCBI Taxonomy" id="56"/>
    <lineage>
        <taxon>Bacteria</taxon>
        <taxon>Pseudomonadati</taxon>
        <taxon>Myxococcota</taxon>
        <taxon>Polyangia</taxon>
        <taxon>Polyangiales</taxon>
        <taxon>Polyangiaceae</taxon>
        <taxon>Sorangium</taxon>
    </lineage>
</organism>
<dbReference type="Pfam" id="PF00534">
    <property type="entry name" value="Glycos_transf_1"/>
    <property type="match status" value="1"/>
</dbReference>